<gene>
    <name evidence="1" type="ordered locus">Apre_0814</name>
</gene>
<proteinExistence type="predicted"/>
<dbReference type="STRING" id="525919.Apre_0814"/>
<dbReference type="AlphaFoldDB" id="C7RH81"/>
<accession>C7RH81</accession>
<dbReference type="OrthoDB" id="9921355at2"/>
<sequence>MKISRLPDAPKAIIAPDLELGKRYKLQTRPEDKRKPKGKQNAKLIYLDEKIAVFDNGYYRDCQMIKNYKQDWEVKRA</sequence>
<dbReference type="RefSeq" id="WP_015777745.1">
    <property type="nucleotide sequence ID" value="NC_013171.1"/>
</dbReference>
<name>C7RH81_ANAPD</name>
<evidence type="ECO:0000313" key="1">
    <source>
        <dbReference type="EMBL" id="ACV28842.1"/>
    </source>
</evidence>
<protein>
    <submittedName>
        <fullName evidence="1">Uncharacterized protein</fullName>
    </submittedName>
</protein>
<organism evidence="1 2">
    <name type="scientific">Anaerococcus prevotii (strain ATCC 9321 / DSM 20548 / JCM 6508 / NCTC 11806 / PC1)</name>
    <name type="common">Peptostreptococcus prevotii</name>
    <name type="synonym">Peptococcus prevotii</name>
    <dbReference type="NCBI Taxonomy" id="525919"/>
    <lineage>
        <taxon>Bacteria</taxon>
        <taxon>Bacillati</taxon>
        <taxon>Bacillota</taxon>
        <taxon>Tissierellia</taxon>
        <taxon>Tissierellales</taxon>
        <taxon>Peptoniphilaceae</taxon>
        <taxon>Anaerococcus</taxon>
    </lineage>
</organism>
<dbReference type="HOGENOM" id="CLU_2766835_0_0_9"/>
<reference evidence="1 2" key="1">
    <citation type="journal article" date="2009" name="Stand. Genomic Sci.">
        <title>Complete genome sequence of Anaerococcus prevotii type strain (PC1).</title>
        <authorList>
            <person name="Labutti K."/>
            <person name="Pukall R."/>
            <person name="Steenblock K."/>
            <person name="Glavina Del Rio T."/>
            <person name="Tice H."/>
            <person name="Copeland A."/>
            <person name="Cheng J.F."/>
            <person name="Lucas S."/>
            <person name="Chen F."/>
            <person name="Nolan M."/>
            <person name="Bruce D."/>
            <person name="Goodwin L."/>
            <person name="Pitluck S."/>
            <person name="Ivanova N."/>
            <person name="Mavromatis K."/>
            <person name="Ovchinnikova G."/>
            <person name="Pati A."/>
            <person name="Chen A."/>
            <person name="Palaniappan K."/>
            <person name="Land M."/>
            <person name="Hauser L."/>
            <person name="Chang Y.J."/>
            <person name="Jeffries C.D."/>
            <person name="Chain P."/>
            <person name="Saunders E."/>
            <person name="Brettin T."/>
            <person name="Detter J.C."/>
            <person name="Han C."/>
            <person name="Goker M."/>
            <person name="Bristow J."/>
            <person name="Eisen J.A."/>
            <person name="Markowitz V."/>
            <person name="Hugenholtz P."/>
            <person name="Kyrpides N.C."/>
            <person name="Klenk H.P."/>
            <person name="Lapidus A."/>
        </authorList>
    </citation>
    <scope>NUCLEOTIDE SEQUENCE [LARGE SCALE GENOMIC DNA]</scope>
    <source>
        <strain evidence="2">ATCC 9321 / DSM 20548 / JCM 6508 / NCTC 11806 / PC1</strain>
    </source>
</reference>
<dbReference type="EMBL" id="CP001708">
    <property type="protein sequence ID" value="ACV28842.1"/>
    <property type="molecule type" value="Genomic_DNA"/>
</dbReference>
<dbReference type="Proteomes" id="UP000002294">
    <property type="component" value="Chromosome"/>
</dbReference>
<keyword evidence="2" id="KW-1185">Reference proteome</keyword>
<dbReference type="KEGG" id="apr:Apre_0814"/>
<evidence type="ECO:0000313" key="2">
    <source>
        <dbReference type="Proteomes" id="UP000002294"/>
    </source>
</evidence>
<dbReference type="eggNOG" id="ENOG5030GPU">
    <property type="taxonomic scope" value="Bacteria"/>
</dbReference>